<keyword evidence="2" id="KW-0472">Membrane</keyword>
<feature type="compositionally biased region" description="Polar residues" evidence="1">
    <location>
        <begin position="116"/>
        <end position="128"/>
    </location>
</feature>
<proteinExistence type="predicted"/>
<reference evidence="3 4" key="1">
    <citation type="submission" date="2020-01" db="EMBL/GenBank/DDBJ databases">
        <authorList>
            <person name="Gupta K D."/>
        </authorList>
    </citation>
    <scope>NUCLEOTIDE SEQUENCE [LARGE SCALE GENOMIC DNA]</scope>
</reference>
<gene>
    <name evidence="3" type="ORF">AAE3_LOCUS7403</name>
</gene>
<feature type="region of interest" description="Disordered" evidence="1">
    <location>
        <begin position="116"/>
        <end position="139"/>
    </location>
</feature>
<name>A0A8S0VWJ1_CYCAE</name>
<dbReference type="Proteomes" id="UP000467700">
    <property type="component" value="Unassembled WGS sequence"/>
</dbReference>
<evidence type="ECO:0000256" key="2">
    <source>
        <dbReference type="SAM" id="Phobius"/>
    </source>
</evidence>
<feature type="transmembrane region" description="Helical" evidence="2">
    <location>
        <begin position="33"/>
        <end position="60"/>
    </location>
</feature>
<keyword evidence="4" id="KW-1185">Reference proteome</keyword>
<dbReference type="EMBL" id="CACVBS010000047">
    <property type="protein sequence ID" value="CAA7265164.1"/>
    <property type="molecule type" value="Genomic_DNA"/>
</dbReference>
<keyword evidence="2" id="KW-0812">Transmembrane</keyword>
<sequence>MFDATKHICTSIPTLEGMKVLLARFHRVVEHPYASAAILLLWAFYPLFPFHLFYFLFYVIPRNLVLGILTCLGFEGYGLRADSPASRYQSRNYGGFIPRNSVFSRTQSYGTTGIIDQTGSPQASSHSGSLEVRPPPLVV</sequence>
<dbReference type="OrthoDB" id="440424at2759"/>
<keyword evidence="2" id="KW-1133">Transmembrane helix</keyword>
<dbReference type="Gene3D" id="6.10.110.10">
    <property type="match status" value="1"/>
</dbReference>
<evidence type="ECO:0000313" key="4">
    <source>
        <dbReference type="Proteomes" id="UP000467700"/>
    </source>
</evidence>
<dbReference type="InterPro" id="IPR038213">
    <property type="entry name" value="IFI6/IFI27-like_sf"/>
</dbReference>
<organism evidence="3 4">
    <name type="scientific">Cyclocybe aegerita</name>
    <name type="common">Black poplar mushroom</name>
    <name type="synonym">Agrocybe aegerita</name>
    <dbReference type="NCBI Taxonomy" id="1973307"/>
    <lineage>
        <taxon>Eukaryota</taxon>
        <taxon>Fungi</taxon>
        <taxon>Dikarya</taxon>
        <taxon>Basidiomycota</taxon>
        <taxon>Agaricomycotina</taxon>
        <taxon>Agaricomycetes</taxon>
        <taxon>Agaricomycetidae</taxon>
        <taxon>Agaricales</taxon>
        <taxon>Agaricineae</taxon>
        <taxon>Bolbitiaceae</taxon>
        <taxon>Cyclocybe</taxon>
    </lineage>
</organism>
<evidence type="ECO:0000313" key="3">
    <source>
        <dbReference type="EMBL" id="CAA7265164.1"/>
    </source>
</evidence>
<evidence type="ECO:0000256" key="1">
    <source>
        <dbReference type="SAM" id="MobiDB-lite"/>
    </source>
</evidence>
<accession>A0A8S0VWJ1</accession>
<comment type="caution">
    <text evidence="3">The sequence shown here is derived from an EMBL/GenBank/DDBJ whole genome shotgun (WGS) entry which is preliminary data.</text>
</comment>
<dbReference type="AlphaFoldDB" id="A0A8S0VWJ1"/>
<protein>
    <submittedName>
        <fullName evidence="3">Uncharacterized protein</fullName>
    </submittedName>
</protein>